<dbReference type="InterPro" id="IPR003673">
    <property type="entry name" value="CoA-Trfase_fam_III"/>
</dbReference>
<protein>
    <submittedName>
        <fullName evidence="2">Alpha-methylacyl-CoA racemase</fullName>
        <ecNumber evidence="2">5.1.99.4</ecNumber>
    </submittedName>
</protein>
<dbReference type="PANTHER" id="PTHR48228:SF5">
    <property type="entry name" value="ALPHA-METHYLACYL-COA RACEMASE"/>
    <property type="match status" value="1"/>
</dbReference>
<organism evidence="2 3">
    <name type="scientific">Paraburkholderia piptadeniae</name>
    <dbReference type="NCBI Taxonomy" id="1701573"/>
    <lineage>
        <taxon>Bacteria</taxon>
        <taxon>Pseudomonadati</taxon>
        <taxon>Pseudomonadota</taxon>
        <taxon>Betaproteobacteria</taxon>
        <taxon>Burkholderiales</taxon>
        <taxon>Burkholderiaceae</taxon>
        <taxon>Paraburkholderia</taxon>
    </lineage>
</organism>
<dbReference type="InterPro" id="IPR044855">
    <property type="entry name" value="CoA-Trfase_III_dom3_sf"/>
</dbReference>
<dbReference type="InterPro" id="IPR050509">
    <property type="entry name" value="CoA-transferase_III"/>
</dbReference>
<dbReference type="EMBL" id="CYGY02000030">
    <property type="protein sequence ID" value="SIT41732.1"/>
    <property type="molecule type" value="Genomic_DNA"/>
</dbReference>
<dbReference type="InterPro" id="IPR023606">
    <property type="entry name" value="CoA-Trfase_III_dom_1_sf"/>
</dbReference>
<reference evidence="2" key="1">
    <citation type="submission" date="2016-12" db="EMBL/GenBank/DDBJ databases">
        <authorList>
            <person name="Moulin L."/>
        </authorList>
    </citation>
    <scope>NUCLEOTIDE SEQUENCE [LARGE SCALE GENOMIC DNA]</scope>
    <source>
        <strain evidence="2">STM 7183</strain>
    </source>
</reference>
<dbReference type="Gene3D" id="3.40.50.10540">
    <property type="entry name" value="Crotonobetainyl-coa:carnitine coa-transferase, domain 1"/>
    <property type="match status" value="1"/>
</dbReference>
<dbReference type="PANTHER" id="PTHR48228">
    <property type="entry name" value="SUCCINYL-COA--D-CITRAMALATE COA-TRANSFERASE"/>
    <property type="match status" value="1"/>
</dbReference>
<keyword evidence="2" id="KW-0413">Isomerase</keyword>
<dbReference type="SUPFAM" id="SSF89796">
    <property type="entry name" value="CoA-transferase family III (CaiB/BaiF)"/>
    <property type="match status" value="1"/>
</dbReference>
<accession>A0A1N7S419</accession>
<evidence type="ECO:0000313" key="3">
    <source>
        <dbReference type="Proteomes" id="UP000195569"/>
    </source>
</evidence>
<sequence>MASKSRFAFSVLDGASERSNLQTIKLEMTVMRTTHGPLSGIRIVELGGVGPVPFCCMLLSDLGADVIRIDRPPGYDGGTHGDPRFNLLNRGRRSAALDLKQAGAVGAVLKLVGRADALVEGFRPGVAERLGLGPETCLAANPALVYGRMTGWGQSGPLAAEPGHDINYIALTGVLHSIGTGDGPPAIPLNLVGDFGGGSLYLALGIVSAILESKRSGMGQVVDTAMVDGAASLMTLCYGLLASGYWKDQRASNRLDSGAPWYNVYQTRDGGWISVASNETRFWRNLLQLLGLPESEMPDQHDTAHWPAMREKFTKIFRTRTRDEWCVLAEGRETCIVPVLSMSEAPSHPHLRARGTFVEFEGITQPAPAPRFSRTPGAIQRGPAQPGEHTDELLTDWGFSDSEISALRESRAIR</sequence>
<dbReference type="EC" id="5.1.99.4" evidence="2"/>
<evidence type="ECO:0000256" key="1">
    <source>
        <dbReference type="SAM" id="MobiDB-lite"/>
    </source>
</evidence>
<dbReference type="Pfam" id="PF02515">
    <property type="entry name" value="CoA_transf_3"/>
    <property type="match status" value="1"/>
</dbReference>
<dbReference type="GO" id="GO:0008111">
    <property type="term" value="F:alpha-methylacyl-CoA racemase activity"/>
    <property type="evidence" value="ECO:0007669"/>
    <property type="project" value="UniProtKB-EC"/>
</dbReference>
<feature type="region of interest" description="Disordered" evidence="1">
    <location>
        <begin position="366"/>
        <end position="388"/>
    </location>
</feature>
<gene>
    <name evidence="2" type="ORF">BN2476_300164</name>
</gene>
<proteinExistence type="predicted"/>
<dbReference type="Proteomes" id="UP000195569">
    <property type="component" value="Unassembled WGS sequence"/>
</dbReference>
<evidence type="ECO:0000313" key="2">
    <source>
        <dbReference type="EMBL" id="SIT41732.1"/>
    </source>
</evidence>
<comment type="caution">
    <text evidence="2">The sequence shown here is derived from an EMBL/GenBank/DDBJ whole genome shotgun (WGS) entry which is preliminary data.</text>
</comment>
<keyword evidence="3" id="KW-1185">Reference proteome</keyword>
<name>A0A1N7S419_9BURK</name>
<dbReference type="AlphaFoldDB" id="A0A1N7S419"/>
<dbReference type="Gene3D" id="3.30.1540.10">
    <property type="entry name" value="formyl-coa transferase, domain 3"/>
    <property type="match status" value="1"/>
</dbReference>